<sequence length="69" mass="8159">MADAANQGNAVWTTKVKKKPWFRHNEHLTFSKGAFKKKLACDRKEQRLDFRIRVPLEKWILMDRSTPTS</sequence>
<dbReference type="AlphaFoldDB" id="A0A915JA27"/>
<reference evidence="2" key="1">
    <citation type="submission" date="2022-11" db="UniProtKB">
        <authorList>
            <consortium name="WormBaseParasite"/>
        </authorList>
    </citation>
    <scope>IDENTIFICATION</scope>
</reference>
<proteinExistence type="predicted"/>
<evidence type="ECO:0000313" key="1">
    <source>
        <dbReference type="Proteomes" id="UP000887565"/>
    </source>
</evidence>
<organism evidence="1 2">
    <name type="scientific">Romanomermis culicivorax</name>
    <name type="common">Nematode worm</name>
    <dbReference type="NCBI Taxonomy" id="13658"/>
    <lineage>
        <taxon>Eukaryota</taxon>
        <taxon>Metazoa</taxon>
        <taxon>Ecdysozoa</taxon>
        <taxon>Nematoda</taxon>
        <taxon>Enoplea</taxon>
        <taxon>Dorylaimia</taxon>
        <taxon>Mermithida</taxon>
        <taxon>Mermithoidea</taxon>
        <taxon>Mermithidae</taxon>
        <taxon>Romanomermis</taxon>
    </lineage>
</organism>
<protein>
    <submittedName>
        <fullName evidence="2">Uncharacterized protein</fullName>
    </submittedName>
</protein>
<keyword evidence="1" id="KW-1185">Reference proteome</keyword>
<dbReference type="Proteomes" id="UP000887565">
    <property type="component" value="Unplaced"/>
</dbReference>
<accession>A0A915JA27</accession>
<evidence type="ECO:0000313" key="2">
    <source>
        <dbReference type="WBParaSite" id="nRc.2.0.1.t22536-RA"/>
    </source>
</evidence>
<name>A0A915JA27_ROMCU</name>
<dbReference type="WBParaSite" id="nRc.2.0.1.t22536-RA">
    <property type="protein sequence ID" value="nRc.2.0.1.t22536-RA"/>
    <property type="gene ID" value="nRc.2.0.1.g22536"/>
</dbReference>